<evidence type="ECO:0000313" key="2">
    <source>
        <dbReference type="EMBL" id="GAA2686562.1"/>
    </source>
</evidence>
<protein>
    <submittedName>
        <fullName evidence="2">Uncharacterized protein</fullName>
    </submittedName>
</protein>
<name>A0ABP6F8N0_9ACTN</name>
<comment type="caution">
    <text evidence="2">The sequence shown here is derived from an EMBL/GenBank/DDBJ whole genome shotgun (WGS) entry which is preliminary data.</text>
</comment>
<accession>A0ABP6F8N0</accession>
<dbReference type="EMBL" id="BAAARK010000039">
    <property type="protein sequence ID" value="GAA2686562.1"/>
    <property type="molecule type" value="Genomic_DNA"/>
</dbReference>
<proteinExistence type="predicted"/>
<sequence>MNISRVICSSDLRCSPPSVADGTAEEAAEPGGTSSGIGDSSTAFGPAVMWRPSSGARGTATALRDRNLRSRKYGSDTAWDKAVTGPTTGPALLMPNPRTV</sequence>
<evidence type="ECO:0000256" key="1">
    <source>
        <dbReference type="SAM" id="MobiDB-lite"/>
    </source>
</evidence>
<reference evidence="3" key="1">
    <citation type="journal article" date="2019" name="Int. J. Syst. Evol. Microbiol.">
        <title>The Global Catalogue of Microorganisms (GCM) 10K type strain sequencing project: providing services to taxonomists for standard genome sequencing and annotation.</title>
        <authorList>
            <consortium name="The Broad Institute Genomics Platform"/>
            <consortium name="The Broad Institute Genome Sequencing Center for Infectious Disease"/>
            <person name="Wu L."/>
            <person name="Ma J."/>
        </authorList>
    </citation>
    <scope>NUCLEOTIDE SEQUENCE [LARGE SCALE GENOMIC DNA]</scope>
    <source>
        <strain evidence="3">JCM 16374</strain>
    </source>
</reference>
<gene>
    <name evidence="2" type="ORF">GCM10009864_70250</name>
</gene>
<keyword evidence="3" id="KW-1185">Reference proteome</keyword>
<evidence type="ECO:0000313" key="3">
    <source>
        <dbReference type="Proteomes" id="UP001500994"/>
    </source>
</evidence>
<feature type="region of interest" description="Disordered" evidence="1">
    <location>
        <begin position="14"/>
        <end position="100"/>
    </location>
</feature>
<organism evidence="2 3">
    <name type="scientific">Streptomyces lunalinharesii</name>
    <dbReference type="NCBI Taxonomy" id="333384"/>
    <lineage>
        <taxon>Bacteria</taxon>
        <taxon>Bacillati</taxon>
        <taxon>Actinomycetota</taxon>
        <taxon>Actinomycetes</taxon>
        <taxon>Kitasatosporales</taxon>
        <taxon>Streptomycetaceae</taxon>
        <taxon>Streptomyces</taxon>
    </lineage>
</organism>
<dbReference type="Proteomes" id="UP001500994">
    <property type="component" value="Unassembled WGS sequence"/>
</dbReference>